<dbReference type="AlphaFoldDB" id="A0A0V8JID8"/>
<name>A0A0V8JID8_9BACI</name>
<proteinExistence type="predicted"/>
<evidence type="ECO:0000256" key="1">
    <source>
        <dbReference type="SAM" id="MobiDB-lite"/>
    </source>
</evidence>
<feature type="region of interest" description="Disordered" evidence="1">
    <location>
        <begin position="38"/>
        <end position="58"/>
    </location>
</feature>
<evidence type="ECO:0000313" key="3">
    <source>
        <dbReference type="Proteomes" id="UP000053681"/>
    </source>
</evidence>
<feature type="compositionally biased region" description="Basic and acidic residues" evidence="1">
    <location>
        <begin position="40"/>
        <end position="50"/>
    </location>
</feature>
<sequence length="72" mass="8222">MLFERGKDACNWGDFHSGLFAFHGARFELPRHYVPAGNRGKTEIPQRSEEAQVPPRGKRVAVAQWNERVLTT</sequence>
<keyword evidence="3" id="KW-1185">Reference proteome</keyword>
<protein>
    <submittedName>
        <fullName evidence="2">Uncharacterized protein</fullName>
    </submittedName>
</protein>
<dbReference type="EMBL" id="LNQP01000065">
    <property type="protein sequence ID" value="KSU86805.1"/>
    <property type="molecule type" value="Genomic_DNA"/>
</dbReference>
<organism evidence="2 3">
    <name type="scientific">Priestia veravalensis</name>
    <dbReference type="NCBI Taxonomy" id="1414648"/>
    <lineage>
        <taxon>Bacteria</taxon>
        <taxon>Bacillati</taxon>
        <taxon>Bacillota</taxon>
        <taxon>Bacilli</taxon>
        <taxon>Bacillales</taxon>
        <taxon>Bacillaceae</taxon>
        <taxon>Priestia</taxon>
    </lineage>
</organism>
<comment type="caution">
    <text evidence="2">The sequence shown here is derived from an EMBL/GenBank/DDBJ whole genome shotgun (WGS) entry which is preliminary data.</text>
</comment>
<gene>
    <name evidence="2" type="ORF">AS180_16515</name>
</gene>
<accession>A0A0V8JID8</accession>
<dbReference type="Proteomes" id="UP000053681">
    <property type="component" value="Unassembled WGS sequence"/>
</dbReference>
<reference evidence="2 3" key="1">
    <citation type="submission" date="2015-11" db="EMBL/GenBank/DDBJ databases">
        <title>Bacillus caseinolyticus sp nov.</title>
        <authorList>
            <person name="Dastager S.G."/>
            <person name="Mawlankar R."/>
        </authorList>
    </citation>
    <scope>NUCLEOTIDE SEQUENCE [LARGE SCALE GENOMIC DNA]</scope>
    <source>
        <strain evidence="2 3">SGD-V-76</strain>
    </source>
</reference>
<evidence type="ECO:0000313" key="2">
    <source>
        <dbReference type="EMBL" id="KSU86805.1"/>
    </source>
</evidence>
<dbReference type="RefSeq" id="WP_025911222.1">
    <property type="nucleotide sequence ID" value="NZ_KQ758680.1"/>
</dbReference>